<dbReference type="STRING" id="1267423.SAMN05216290_1025"/>
<dbReference type="GeneID" id="99985762"/>
<protein>
    <recommendedName>
        <fullName evidence="11">Galactokinase</fullName>
        <ecNumber evidence="11">2.7.1.6</ecNumber>
    </recommendedName>
</protein>
<dbReference type="InterPro" id="IPR036554">
    <property type="entry name" value="GHMP_kinase_C_sf"/>
</dbReference>
<evidence type="ECO:0000259" key="13">
    <source>
        <dbReference type="Pfam" id="PF08544"/>
    </source>
</evidence>
<feature type="domain" description="GHMP kinase C-terminal" evidence="13">
    <location>
        <begin position="282"/>
        <end position="347"/>
    </location>
</feature>
<dbReference type="FunFam" id="3.30.230.10:FF:000017">
    <property type="entry name" value="Galactokinase"/>
    <property type="match status" value="1"/>
</dbReference>
<evidence type="ECO:0000256" key="4">
    <source>
        <dbReference type="ARBA" id="ARBA00022723"/>
    </source>
</evidence>
<dbReference type="FunFam" id="3.30.70.890:FF:000001">
    <property type="entry name" value="Galactokinase"/>
    <property type="match status" value="1"/>
</dbReference>
<dbReference type="OrthoDB" id="250531at2"/>
<evidence type="ECO:0000256" key="6">
    <source>
        <dbReference type="ARBA" id="ARBA00022777"/>
    </source>
</evidence>
<dbReference type="PRINTS" id="PR00959">
    <property type="entry name" value="MEVGALKINASE"/>
</dbReference>
<dbReference type="InterPro" id="IPR014721">
    <property type="entry name" value="Ribsml_uS5_D2-typ_fold_subgr"/>
</dbReference>
<evidence type="ECO:0000256" key="2">
    <source>
        <dbReference type="ARBA" id="ARBA00022490"/>
    </source>
</evidence>
<evidence type="ECO:0000313" key="16">
    <source>
        <dbReference type="Proteomes" id="UP000199437"/>
    </source>
</evidence>
<keyword evidence="10" id="KW-0119">Carbohydrate metabolism</keyword>
<dbReference type="RefSeq" id="WP_090257438.1">
    <property type="nucleotide sequence ID" value="NZ_FOIR01000001.1"/>
</dbReference>
<dbReference type="GO" id="GO:0046872">
    <property type="term" value="F:metal ion binding"/>
    <property type="evidence" value="ECO:0007669"/>
    <property type="project" value="UniProtKB-KW"/>
</dbReference>
<keyword evidence="9" id="KW-0299">Galactose metabolism</keyword>
<dbReference type="Pfam" id="PF08544">
    <property type="entry name" value="GHMP_kinases_C"/>
    <property type="match status" value="1"/>
</dbReference>
<evidence type="ECO:0000256" key="3">
    <source>
        <dbReference type="ARBA" id="ARBA00022679"/>
    </source>
</evidence>
<organism evidence="15 16">
    <name type="scientific">Roseivirga pacifica</name>
    <dbReference type="NCBI Taxonomy" id="1267423"/>
    <lineage>
        <taxon>Bacteria</taxon>
        <taxon>Pseudomonadati</taxon>
        <taxon>Bacteroidota</taxon>
        <taxon>Cytophagia</taxon>
        <taxon>Cytophagales</taxon>
        <taxon>Roseivirgaceae</taxon>
        <taxon>Roseivirga</taxon>
    </lineage>
</organism>
<evidence type="ECO:0000256" key="5">
    <source>
        <dbReference type="ARBA" id="ARBA00022741"/>
    </source>
</evidence>
<dbReference type="SUPFAM" id="SSF55060">
    <property type="entry name" value="GHMP Kinase, C-terminal domain"/>
    <property type="match status" value="1"/>
</dbReference>
<keyword evidence="3" id="KW-0808">Transferase</keyword>
<dbReference type="Proteomes" id="UP000199437">
    <property type="component" value="Unassembled WGS sequence"/>
</dbReference>
<dbReference type="PIRSF" id="PIRSF000530">
    <property type="entry name" value="Galactokinase"/>
    <property type="match status" value="1"/>
</dbReference>
<dbReference type="GO" id="GO:0005524">
    <property type="term" value="F:ATP binding"/>
    <property type="evidence" value="ECO:0007669"/>
    <property type="project" value="UniProtKB-UniRule"/>
</dbReference>
<feature type="domain" description="GHMP kinase N-terminal" evidence="12">
    <location>
        <begin position="90"/>
        <end position="175"/>
    </location>
</feature>
<dbReference type="PROSITE" id="PS00627">
    <property type="entry name" value="GHMP_KINASES_ATP"/>
    <property type="match status" value="1"/>
</dbReference>
<sequence length="390" mass="43248">MEYSALLQLYKDRFNSEPRVFRSPGRINIIGEHTDYNDGFVLPAGIDKEICMVMGVNFSDTFNLYSVDKKECVSFTIDTYKEVSAGWAKYIIGVIDQLVQMEIAIGGFDCVFQGDIPLGAGLSSSAALECATLYGLKHLFNVELSKKEIALIAQKAENQYVGVNCGIMDQFASVFAAEGQALKLDCRDLSYELYPLEMQGYQLVLVDSLVSHNLASSEYNVRRAECEEALAILQQNHPHFLALRDASIEDLEAQKDEFRPVVYKRAKYMIEEIARVGKACQAMTSNDLPELGSLLYATHAGLQHEFEISCKELDFLVDFTRDKEEILGSRMMGGGFGGCTINLVKDDFVEDFELSVSKAYEAAYGKAPAIYRVKTSSGSSEITASLLING</sequence>
<evidence type="ECO:0000256" key="10">
    <source>
        <dbReference type="ARBA" id="ARBA00023277"/>
    </source>
</evidence>
<evidence type="ECO:0000256" key="7">
    <source>
        <dbReference type="ARBA" id="ARBA00022840"/>
    </source>
</evidence>
<dbReference type="InterPro" id="IPR020568">
    <property type="entry name" value="Ribosomal_Su5_D2-typ_SF"/>
</dbReference>
<gene>
    <name evidence="15" type="ORF">SAMN05216290_1025</name>
</gene>
<dbReference type="AlphaFoldDB" id="A0A1I0NB81"/>
<dbReference type="PANTHER" id="PTHR10457:SF7">
    <property type="entry name" value="GALACTOKINASE-RELATED"/>
    <property type="match status" value="1"/>
</dbReference>
<reference evidence="16" key="1">
    <citation type="submission" date="2016-10" db="EMBL/GenBank/DDBJ databases">
        <authorList>
            <person name="Varghese N."/>
            <person name="Submissions S."/>
        </authorList>
    </citation>
    <scope>NUCLEOTIDE SEQUENCE [LARGE SCALE GENOMIC DNA]</scope>
    <source>
        <strain evidence="16">CGMCC 1.12402</strain>
    </source>
</reference>
<dbReference type="InterPro" id="IPR019539">
    <property type="entry name" value="GalKase_N"/>
</dbReference>
<dbReference type="InterPro" id="IPR006206">
    <property type="entry name" value="Mevalonate/galactokinase"/>
</dbReference>
<evidence type="ECO:0000313" key="15">
    <source>
        <dbReference type="EMBL" id="SEV97791.1"/>
    </source>
</evidence>
<keyword evidence="7" id="KW-0067">ATP-binding</keyword>
<dbReference type="InterPro" id="IPR006204">
    <property type="entry name" value="GHMP_kinase_N_dom"/>
</dbReference>
<dbReference type="EMBL" id="FOIR01000001">
    <property type="protein sequence ID" value="SEV97791.1"/>
    <property type="molecule type" value="Genomic_DNA"/>
</dbReference>
<feature type="domain" description="Galactokinase N-terminal" evidence="14">
    <location>
        <begin position="9"/>
        <end position="54"/>
    </location>
</feature>
<keyword evidence="8" id="KW-0460">Magnesium</keyword>
<evidence type="ECO:0000256" key="1">
    <source>
        <dbReference type="ARBA" id="ARBA00006566"/>
    </source>
</evidence>
<keyword evidence="16" id="KW-1185">Reference proteome</keyword>
<dbReference type="Gene3D" id="3.30.230.10">
    <property type="match status" value="1"/>
</dbReference>
<evidence type="ECO:0000259" key="12">
    <source>
        <dbReference type="Pfam" id="PF00288"/>
    </source>
</evidence>
<dbReference type="GO" id="GO:0006012">
    <property type="term" value="P:galactose metabolic process"/>
    <property type="evidence" value="ECO:0007669"/>
    <property type="project" value="UniProtKB-UniRule"/>
</dbReference>
<dbReference type="NCBIfam" id="TIGR00131">
    <property type="entry name" value="gal_kin"/>
    <property type="match status" value="1"/>
</dbReference>
<evidence type="ECO:0000256" key="11">
    <source>
        <dbReference type="NCBIfam" id="TIGR00131"/>
    </source>
</evidence>
<dbReference type="GO" id="GO:0004335">
    <property type="term" value="F:galactokinase activity"/>
    <property type="evidence" value="ECO:0007669"/>
    <property type="project" value="UniProtKB-UniRule"/>
</dbReference>
<keyword evidence="4" id="KW-0479">Metal-binding</keyword>
<comment type="similarity">
    <text evidence="1">Belongs to the GHMP kinase family. GalK subfamily.</text>
</comment>
<dbReference type="InterPro" id="IPR000705">
    <property type="entry name" value="Galactokinase"/>
</dbReference>
<keyword evidence="2" id="KW-0963">Cytoplasm</keyword>
<accession>A0A1I0NB81</accession>
<evidence type="ECO:0000259" key="14">
    <source>
        <dbReference type="Pfam" id="PF10509"/>
    </source>
</evidence>
<proteinExistence type="inferred from homology"/>
<dbReference type="InterPro" id="IPR019741">
    <property type="entry name" value="Galactokinase_CS"/>
</dbReference>
<name>A0A1I0NB81_9BACT</name>
<dbReference type="InterPro" id="IPR013750">
    <property type="entry name" value="GHMP_kinase_C_dom"/>
</dbReference>
<dbReference type="EC" id="2.7.1.6" evidence="11"/>
<keyword evidence="5" id="KW-0547">Nucleotide-binding</keyword>
<dbReference type="SUPFAM" id="SSF54211">
    <property type="entry name" value="Ribosomal protein S5 domain 2-like"/>
    <property type="match status" value="1"/>
</dbReference>
<dbReference type="GO" id="GO:0005829">
    <property type="term" value="C:cytosol"/>
    <property type="evidence" value="ECO:0007669"/>
    <property type="project" value="TreeGrafter"/>
</dbReference>
<dbReference type="PROSITE" id="PS00106">
    <property type="entry name" value="GALACTOKINASE"/>
    <property type="match status" value="1"/>
</dbReference>
<keyword evidence="6 15" id="KW-0418">Kinase</keyword>
<evidence type="ECO:0000256" key="9">
    <source>
        <dbReference type="ARBA" id="ARBA00023144"/>
    </source>
</evidence>
<dbReference type="Pfam" id="PF10509">
    <property type="entry name" value="GalKase_gal_bdg"/>
    <property type="match status" value="1"/>
</dbReference>
<dbReference type="PANTHER" id="PTHR10457">
    <property type="entry name" value="MEVALONATE KINASE/GALACTOKINASE"/>
    <property type="match status" value="1"/>
</dbReference>
<dbReference type="PRINTS" id="PR00473">
    <property type="entry name" value="GALCTOKINASE"/>
</dbReference>
<dbReference type="Gene3D" id="3.30.70.890">
    <property type="entry name" value="GHMP kinase, C-terminal domain"/>
    <property type="match status" value="1"/>
</dbReference>
<dbReference type="Pfam" id="PF00288">
    <property type="entry name" value="GHMP_kinases_N"/>
    <property type="match status" value="1"/>
</dbReference>
<dbReference type="InterPro" id="IPR006203">
    <property type="entry name" value="GHMP_knse_ATP-bd_CS"/>
</dbReference>
<evidence type="ECO:0000256" key="8">
    <source>
        <dbReference type="ARBA" id="ARBA00022842"/>
    </source>
</evidence>